<keyword evidence="2" id="KW-1185">Reference proteome</keyword>
<evidence type="ECO:0000313" key="2">
    <source>
        <dbReference type="Proteomes" id="UP000576209"/>
    </source>
</evidence>
<comment type="caution">
    <text evidence="1">The sequence shown here is derived from an EMBL/GenBank/DDBJ whole genome shotgun (WGS) entry which is preliminary data.</text>
</comment>
<reference evidence="1 2" key="1">
    <citation type="submission" date="2020-08" db="EMBL/GenBank/DDBJ databases">
        <title>Genomic Encyclopedia of Type Strains, Phase IV (KMG-IV): sequencing the most valuable type-strain genomes for metagenomic binning, comparative biology and taxonomic classification.</title>
        <authorList>
            <person name="Goeker M."/>
        </authorList>
    </citation>
    <scope>NUCLEOTIDE SEQUENCE [LARGE SCALE GENOMIC DNA]</scope>
    <source>
        <strain evidence="1 2">DSM 105137</strain>
    </source>
</reference>
<dbReference type="InterPro" id="IPR026444">
    <property type="entry name" value="Secre_tail"/>
</dbReference>
<dbReference type="EMBL" id="JACIFF010000003">
    <property type="protein sequence ID" value="MBB4079112.1"/>
    <property type="molecule type" value="Genomic_DNA"/>
</dbReference>
<dbReference type="NCBIfam" id="TIGR04183">
    <property type="entry name" value="Por_Secre_tail"/>
    <property type="match status" value="1"/>
</dbReference>
<sequence>MKTPILQLAVFLLLTCPLIAQTSQLPYALRSHRADLPTPVSKHLQELEQRLLAGPLERTLTKAIADSMYLDSTITYHPVDVGEANPVFVPSSRSVFMETGPGQLRIVESVFEEDAWHFSTQTRTQHDELGRVITQFAEAFDRDIGTWLPVSRLRTYPRAVSTTLLDSLYVEMWIEEDNSWQRVINVRHTYGEMERLQKSTTSLILDGEELTFEDEYSYDENGDNTEIHYYLISDSERLLTSQETREYSNHLVTNSTLFLYDQIDEDLLPEEYITYTYTGTGLTDSITTYLWDDAQEDWSLSSLNNYDYNGLDAVTDEYTATFDIFGDTSLTWIKNTYVAGTTYLETVEEFAFVEDLNSYRRDAYTRYFYREASTAVNDRPRLTRQLAIWPNPTAHSVEINLQESALLHLYDQTGRLILTRNWAPGQDRFDLPGLSPGIYQLSARTAEGVYGARLIKN</sequence>
<name>A0A840E5W9_9BACT</name>
<proteinExistence type="predicted"/>
<gene>
    <name evidence="1" type="ORF">GGR28_001729</name>
</gene>
<dbReference type="RefSeq" id="WP_183495351.1">
    <property type="nucleotide sequence ID" value="NZ_JACIFF010000003.1"/>
</dbReference>
<evidence type="ECO:0000313" key="1">
    <source>
        <dbReference type="EMBL" id="MBB4079112.1"/>
    </source>
</evidence>
<organism evidence="1 2">
    <name type="scientific">Neolewinella aquimaris</name>
    <dbReference type="NCBI Taxonomy" id="1835722"/>
    <lineage>
        <taxon>Bacteria</taxon>
        <taxon>Pseudomonadati</taxon>
        <taxon>Bacteroidota</taxon>
        <taxon>Saprospiria</taxon>
        <taxon>Saprospirales</taxon>
        <taxon>Lewinellaceae</taxon>
        <taxon>Neolewinella</taxon>
    </lineage>
</organism>
<protein>
    <recommendedName>
        <fullName evidence="3">Secretion system C-terminal sorting domain-containing protein</fullName>
    </recommendedName>
</protein>
<evidence type="ECO:0008006" key="3">
    <source>
        <dbReference type="Google" id="ProtNLM"/>
    </source>
</evidence>
<dbReference type="AlphaFoldDB" id="A0A840E5W9"/>
<accession>A0A840E5W9</accession>
<dbReference type="Proteomes" id="UP000576209">
    <property type="component" value="Unassembled WGS sequence"/>
</dbReference>